<sequence length="167" mass="18260">MMPRFGALHRDDTVPGSQGNNGTGPFVPSDMGGKGLEPERACFVPESRRRSEAGSVVGKNAEVSVSEFPLTYKCPSAASSIWMQTLGWAGKYTWGSRMGPTRGIVIRCQAFHIHMRKPFCRGSATGCRTASFFPAPKERKAESARRDPLGATGMETGTHQWPPWRTN</sequence>
<accession>A0A176W098</accession>
<organism evidence="2 3">
    <name type="scientific">Marchantia polymorpha subsp. ruderalis</name>
    <dbReference type="NCBI Taxonomy" id="1480154"/>
    <lineage>
        <taxon>Eukaryota</taxon>
        <taxon>Viridiplantae</taxon>
        <taxon>Streptophyta</taxon>
        <taxon>Embryophyta</taxon>
        <taxon>Marchantiophyta</taxon>
        <taxon>Marchantiopsida</taxon>
        <taxon>Marchantiidae</taxon>
        <taxon>Marchantiales</taxon>
        <taxon>Marchantiaceae</taxon>
        <taxon>Marchantia</taxon>
    </lineage>
</organism>
<dbReference type="EMBL" id="LVLJ01002167">
    <property type="protein sequence ID" value="OAE26477.1"/>
    <property type="molecule type" value="Genomic_DNA"/>
</dbReference>
<evidence type="ECO:0000256" key="1">
    <source>
        <dbReference type="SAM" id="MobiDB-lite"/>
    </source>
</evidence>
<protein>
    <submittedName>
        <fullName evidence="2">Uncharacterized protein</fullName>
    </submittedName>
</protein>
<evidence type="ECO:0000313" key="3">
    <source>
        <dbReference type="Proteomes" id="UP000077202"/>
    </source>
</evidence>
<feature type="compositionally biased region" description="Basic and acidic residues" evidence="1">
    <location>
        <begin position="136"/>
        <end position="148"/>
    </location>
</feature>
<proteinExistence type="predicted"/>
<reference evidence="2" key="1">
    <citation type="submission" date="2016-03" db="EMBL/GenBank/DDBJ databases">
        <title>Mechanisms controlling the formation of the plant cell surface in tip-growing cells are functionally conserved among land plants.</title>
        <authorList>
            <person name="Honkanen S."/>
            <person name="Jones V.A."/>
            <person name="Morieri G."/>
            <person name="Champion C."/>
            <person name="Hetherington A.J."/>
            <person name="Kelly S."/>
            <person name="Saint-Marcoux D."/>
            <person name="Proust H."/>
            <person name="Prescott H."/>
            <person name="Dolan L."/>
        </authorList>
    </citation>
    <scope>NUCLEOTIDE SEQUENCE [LARGE SCALE GENOMIC DNA]</scope>
    <source>
        <tissue evidence="2">Whole gametophyte</tissue>
    </source>
</reference>
<feature type="region of interest" description="Disordered" evidence="1">
    <location>
        <begin position="1"/>
        <end position="34"/>
    </location>
</feature>
<keyword evidence="3" id="KW-1185">Reference proteome</keyword>
<evidence type="ECO:0000313" key="2">
    <source>
        <dbReference type="EMBL" id="OAE26477.1"/>
    </source>
</evidence>
<name>A0A176W098_MARPO</name>
<dbReference type="Proteomes" id="UP000077202">
    <property type="component" value="Unassembled WGS sequence"/>
</dbReference>
<gene>
    <name evidence="2" type="ORF">AXG93_815s1400</name>
</gene>
<comment type="caution">
    <text evidence="2">The sequence shown here is derived from an EMBL/GenBank/DDBJ whole genome shotgun (WGS) entry which is preliminary data.</text>
</comment>
<feature type="region of interest" description="Disordered" evidence="1">
    <location>
        <begin position="136"/>
        <end position="167"/>
    </location>
</feature>
<feature type="compositionally biased region" description="Polar residues" evidence="1">
    <location>
        <begin position="155"/>
        <end position="167"/>
    </location>
</feature>
<dbReference type="AlphaFoldDB" id="A0A176W098"/>